<dbReference type="EMBL" id="CAJNNV010000550">
    <property type="protein sequence ID" value="CAE8582970.1"/>
    <property type="molecule type" value="Genomic_DNA"/>
</dbReference>
<keyword evidence="2" id="KW-0150">Chloroplast</keyword>
<dbReference type="SUPFAM" id="SSF103511">
    <property type="entry name" value="Chlorophyll a-b binding protein"/>
    <property type="match status" value="2"/>
</dbReference>
<comment type="subcellular location">
    <subcellularLocation>
        <location evidence="1">Plastid</location>
        <location evidence="1">Chloroplast</location>
    </subcellularLocation>
</comment>
<keyword evidence="5" id="KW-0148">Chlorophyll</keyword>
<dbReference type="InterPro" id="IPR022796">
    <property type="entry name" value="Chloroa_b-bind"/>
</dbReference>
<feature type="binding site" description="axial binding residue" evidence="5">
    <location>
        <position position="338"/>
    </location>
    <ligand>
        <name>chlorophyll b</name>
        <dbReference type="ChEBI" id="CHEBI:61721"/>
        <label>1</label>
    </ligand>
    <ligandPart>
        <name>Mg</name>
        <dbReference type="ChEBI" id="CHEBI:25107"/>
    </ligandPart>
</feature>
<dbReference type="AlphaFoldDB" id="A0A813D5Z1"/>
<organism evidence="6 7">
    <name type="scientific">Polarella glacialis</name>
    <name type="common">Dinoflagellate</name>
    <dbReference type="NCBI Taxonomy" id="89957"/>
    <lineage>
        <taxon>Eukaryota</taxon>
        <taxon>Sar</taxon>
        <taxon>Alveolata</taxon>
        <taxon>Dinophyceae</taxon>
        <taxon>Suessiales</taxon>
        <taxon>Suessiaceae</taxon>
        <taxon>Polarella</taxon>
    </lineage>
</organism>
<keyword evidence="4" id="KW-0934">Plastid</keyword>
<gene>
    <name evidence="6" type="ORF">PGLA1383_LOCUS1956</name>
</gene>
<dbReference type="OrthoDB" id="429828at2759"/>
<dbReference type="Proteomes" id="UP000654075">
    <property type="component" value="Unassembled WGS sequence"/>
</dbReference>
<evidence type="ECO:0000256" key="4">
    <source>
        <dbReference type="ARBA" id="ARBA00022640"/>
    </source>
</evidence>
<accession>A0A813D5Z1</accession>
<dbReference type="GO" id="GO:0009765">
    <property type="term" value="P:photosynthesis, light harvesting"/>
    <property type="evidence" value="ECO:0007669"/>
    <property type="project" value="InterPro"/>
</dbReference>
<keyword evidence="3" id="KW-0602">Photosynthesis</keyword>
<name>A0A813D5Z1_POLGL</name>
<dbReference type="InterPro" id="IPR001344">
    <property type="entry name" value="Chloro_AB-bd_pln"/>
</dbReference>
<feature type="binding site" evidence="5">
    <location>
        <position position="333"/>
    </location>
    <ligand>
        <name>chlorophyll a</name>
        <dbReference type="ChEBI" id="CHEBI:58416"/>
        <label>1</label>
    </ligand>
</feature>
<reference evidence="6" key="1">
    <citation type="submission" date="2021-02" db="EMBL/GenBank/DDBJ databases">
        <authorList>
            <person name="Dougan E. K."/>
            <person name="Rhodes N."/>
            <person name="Thang M."/>
            <person name="Chan C."/>
        </authorList>
    </citation>
    <scope>NUCLEOTIDE SEQUENCE</scope>
</reference>
<feature type="binding site" evidence="5">
    <location>
        <position position="336"/>
    </location>
    <ligand>
        <name>chlorophyll a</name>
        <dbReference type="ChEBI" id="CHEBI:58416"/>
        <label>1</label>
    </ligand>
</feature>
<keyword evidence="5" id="KW-0157">Chromophore</keyword>
<dbReference type="Pfam" id="PF00504">
    <property type="entry name" value="Chloroa_b-bind"/>
    <property type="match status" value="2"/>
</dbReference>
<evidence type="ECO:0000256" key="3">
    <source>
        <dbReference type="ARBA" id="ARBA00022531"/>
    </source>
</evidence>
<evidence type="ECO:0000256" key="2">
    <source>
        <dbReference type="ARBA" id="ARBA00022528"/>
    </source>
</evidence>
<dbReference type="Gene3D" id="1.10.3460.10">
    <property type="entry name" value="Chlorophyll a/b binding protein domain"/>
    <property type="match status" value="2"/>
</dbReference>
<evidence type="ECO:0000256" key="1">
    <source>
        <dbReference type="ARBA" id="ARBA00004229"/>
    </source>
</evidence>
<dbReference type="GO" id="GO:0016168">
    <property type="term" value="F:chlorophyll binding"/>
    <property type="evidence" value="ECO:0007669"/>
    <property type="project" value="UniProtKB-KW"/>
</dbReference>
<sequence length="467" mass="48587">MYRSFFEGNVVRDLLRHPSGNMSHSGATFAVVGLVGISLAPAFVLPSTRQGTTQAALRGVAAPSAPAAQAQSLSDPAVAGVLGVVAIVSAASRKPSARGAAKGVVACNAFDASAQVGATAPIGFFDPAGFTKDCDEAKWNNLRRAEIKHGRAAMMASLGLLVQSLVKLPGYEDVPAGLAAQWTAPGSSTLAVVFFLIGSLEIGLSPWSEDTSKPGDHGDPCNFGNYTLDMRNKELNNGRMAMFAWLGIVSAEYYTGTVAVGQFATAQPGRASPTRPGFCGVSSPITSHGRAQHCSRQAFDGASQAGASAPLGYFDPLKLGQNQERFDKFRASEVKHGRVAMMAILGTFGAHWGHAPDIPIGMAGFSDTVFGGANGVIAITLAAGFLELGPWQDANAIEPGNFGDPASFAKDLGSARKEGIPQDVYDKDIKTKELNNGRLAMLATMGMIAAESITGERVTDLPSQLGL</sequence>
<dbReference type="GO" id="GO:0016020">
    <property type="term" value="C:membrane"/>
    <property type="evidence" value="ECO:0007669"/>
    <property type="project" value="InterPro"/>
</dbReference>
<evidence type="ECO:0000313" key="7">
    <source>
        <dbReference type="Proteomes" id="UP000654075"/>
    </source>
</evidence>
<keyword evidence="7" id="KW-1185">Reference proteome</keyword>
<dbReference type="PANTHER" id="PTHR21649">
    <property type="entry name" value="CHLOROPHYLL A/B BINDING PROTEIN"/>
    <property type="match status" value="1"/>
</dbReference>
<protein>
    <submittedName>
        <fullName evidence="6">Uncharacterized protein</fullName>
    </submittedName>
</protein>
<dbReference type="GO" id="GO:0009507">
    <property type="term" value="C:chloroplast"/>
    <property type="evidence" value="ECO:0007669"/>
    <property type="project" value="UniProtKB-SubCell"/>
</dbReference>
<comment type="caution">
    <text evidence="6">The sequence shown here is derived from an EMBL/GenBank/DDBJ whole genome shotgun (WGS) entry which is preliminary data.</text>
</comment>
<proteinExistence type="predicted"/>
<evidence type="ECO:0000313" key="6">
    <source>
        <dbReference type="EMBL" id="CAE8582970.1"/>
    </source>
</evidence>
<evidence type="ECO:0000256" key="5">
    <source>
        <dbReference type="PIRSR" id="PIRSR601344-1"/>
    </source>
</evidence>